<proteinExistence type="predicted"/>
<sequence>MPATAYYDRAAPYAYYEQPRQGMRQEYPERVLTRTMIHEPEGNETNEQTRRRIAVAVNSQPLAISNNEPYPQNNAVAMTRPSHLVEPVTCHMELPFTRYTTAGYPLQSRPSLPTLHTRSAMPNECETQYESSPLETYGYSLPGPTMPRQDSFSSSYGLENYRSWPTTTGQMYAPATTAYYEPQQVYTFGSIGAPSVPQSQQQTGRLPSVTADSFSALNMGHLNSSLPAQTVQERRLPIPAPHTLQQYPQTQYSAAEVPEIRPLGSYTEPRVHINGIHSRNALPWSLDTTSSASRNGSIVSYAPPNGMPNGSSQATTVISEPAFGYQFNQSAPAASSSSPDVSPTPGPALSESFQSNSGSSTTSMLPPSNVRYTSSSMHGLPSVTTDDRPNSSRGATAATAASLYSFSTESSDPQPSMDSNGTSNYPTSARQSSHTLEHDINAAADAVARGNRNYNSPIRQPQPQHATSIEALCGQSSYEQQQQQQRPSFDSQRRRSSTAHRMSISNFNSLY</sequence>
<comment type="caution">
    <text evidence="1">The sequence shown here is derived from an EMBL/GenBank/DDBJ whole genome shotgun (WGS) entry which is preliminary data.</text>
</comment>
<protein>
    <submittedName>
        <fullName evidence="1">Uncharacterized protein</fullName>
    </submittedName>
</protein>
<gene>
    <name evidence="1" type="ORF">LTR37_002004</name>
</gene>
<keyword evidence="2" id="KW-1185">Reference proteome</keyword>
<dbReference type="Proteomes" id="UP001281147">
    <property type="component" value="Unassembled WGS sequence"/>
</dbReference>
<organism evidence="1 2">
    <name type="scientific">Vermiconidia calcicola</name>
    <dbReference type="NCBI Taxonomy" id="1690605"/>
    <lineage>
        <taxon>Eukaryota</taxon>
        <taxon>Fungi</taxon>
        <taxon>Dikarya</taxon>
        <taxon>Ascomycota</taxon>
        <taxon>Pezizomycotina</taxon>
        <taxon>Dothideomycetes</taxon>
        <taxon>Dothideomycetidae</taxon>
        <taxon>Mycosphaerellales</taxon>
        <taxon>Extremaceae</taxon>
        <taxon>Vermiconidia</taxon>
    </lineage>
</organism>
<dbReference type="EMBL" id="JAUTXU010000010">
    <property type="protein sequence ID" value="KAK3723281.1"/>
    <property type="molecule type" value="Genomic_DNA"/>
</dbReference>
<evidence type="ECO:0000313" key="2">
    <source>
        <dbReference type="Proteomes" id="UP001281147"/>
    </source>
</evidence>
<evidence type="ECO:0000313" key="1">
    <source>
        <dbReference type="EMBL" id="KAK3723281.1"/>
    </source>
</evidence>
<accession>A0ACC3NUU6</accession>
<reference evidence="1" key="1">
    <citation type="submission" date="2023-07" db="EMBL/GenBank/DDBJ databases">
        <title>Black Yeasts Isolated from many extreme environments.</title>
        <authorList>
            <person name="Coleine C."/>
            <person name="Stajich J.E."/>
            <person name="Selbmann L."/>
        </authorList>
    </citation>
    <scope>NUCLEOTIDE SEQUENCE</scope>
    <source>
        <strain evidence="1">CCFEE 5714</strain>
    </source>
</reference>
<name>A0ACC3NUU6_9PEZI</name>